<proteinExistence type="predicted"/>
<name>A0A7J5YFG6_DISMA</name>
<evidence type="ECO:0000256" key="2">
    <source>
        <dbReference type="SAM" id="Phobius"/>
    </source>
</evidence>
<gene>
    <name evidence="3" type="ORF">F7725_020779</name>
</gene>
<keyword evidence="2" id="KW-0472">Membrane</keyword>
<evidence type="ECO:0000256" key="1">
    <source>
        <dbReference type="SAM" id="MobiDB-lite"/>
    </source>
</evidence>
<reference evidence="3 4" key="1">
    <citation type="submission" date="2020-03" db="EMBL/GenBank/DDBJ databases">
        <title>Dissostichus mawsoni Genome sequencing and assembly.</title>
        <authorList>
            <person name="Park H."/>
        </authorList>
    </citation>
    <scope>NUCLEOTIDE SEQUENCE [LARGE SCALE GENOMIC DNA]</scope>
    <source>
        <strain evidence="3">DM0001</strain>
        <tissue evidence="3">Muscle</tissue>
    </source>
</reference>
<accession>A0A7J5YFG6</accession>
<dbReference type="Proteomes" id="UP000518266">
    <property type="component" value="Unassembled WGS sequence"/>
</dbReference>
<keyword evidence="2" id="KW-1133">Transmembrane helix</keyword>
<feature type="compositionally biased region" description="Basic and acidic residues" evidence="1">
    <location>
        <begin position="11"/>
        <end position="20"/>
    </location>
</feature>
<dbReference type="EMBL" id="JAAKFY010000013">
    <property type="protein sequence ID" value="KAF3847751.1"/>
    <property type="molecule type" value="Genomic_DNA"/>
</dbReference>
<protein>
    <submittedName>
        <fullName evidence="3">Uncharacterized protein</fullName>
    </submittedName>
</protein>
<feature type="region of interest" description="Disordered" evidence="1">
    <location>
        <begin position="1"/>
        <end position="26"/>
    </location>
</feature>
<dbReference type="OrthoDB" id="8868821at2759"/>
<organism evidence="3 4">
    <name type="scientific">Dissostichus mawsoni</name>
    <name type="common">Antarctic cod</name>
    <dbReference type="NCBI Taxonomy" id="36200"/>
    <lineage>
        <taxon>Eukaryota</taxon>
        <taxon>Metazoa</taxon>
        <taxon>Chordata</taxon>
        <taxon>Craniata</taxon>
        <taxon>Vertebrata</taxon>
        <taxon>Euteleostomi</taxon>
        <taxon>Actinopterygii</taxon>
        <taxon>Neopterygii</taxon>
        <taxon>Teleostei</taxon>
        <taxon>Neoteleostei</taxon>
        <taxon>Acanthomorphata</taxon>
        <taxon>Eupercaria</taxon>
        <taxon>Perciformes</taxon>
        <taxon>Notothenioidei</taxon>
        <taxon>Nototheniidae</taxon>
        <taxon>Dissostichus</taxon>
    </lineage>
</organism>
<dbReference type="AlphaFoldDB" id="A0A7J5YFG6"/>
<comment type="caution">
    <text evidence="3">The sequence shown here is derived from an EMBL/GenBank/DDBJ whole genome shotgun (WGS) entry which is preliminary data.</text>
</comment>
<dbReference type="Gene3D" id="3.40.50.2300">
    <property type="match status" value="1"/>
</dbReference>
<keyword evidence="4" id="KW-1185">Reference proteome</keyword>
<keyword evidence="2" id="KW-0812">Transmembrane</keyword>
<evidence type="ECO:0000313" key="3">
    <source>
        <dbReference type="EMBL" id="KAF3847751.1"/>
    </source>
</evidence>
<sequence length="186" mass="20181">MRHKWPSVETPDSRNSEGERGTLPMGDCGCQAEGMRSLEVQWRLCEDDDDTHARAMALLPEVKLQLPHCRCFNILTIFLFLIIIIIEMILKPQTSHSNTAILDDPMECSRGERLAITLAKEPSTGAVTAPPRQAGVCQIMSKGVVAVLGPSASPASNSIISNICGEKELTEMGRCPLGSSAKCFQG</sequence>
<feature type="transmembrane region" description="Helical" evidence="2">
    <location>
        <begin position="71"/>
        <end position="90"/>
    </location>
</feature>
<evidence type="ECO:0000313" key="4">
    <source>
        <dbReference type="Proteomes" id="UP000518266"/>
    </source>
</evidence>